<feature type="region of interest" description="Disordered" evidence="1">
    <location>
        <begin position="48"/>
        <end position="72"/>
    </location>
</feature>
<dbReference type="AlphaFoldDB" id="A0AAV6V2W6"/>
<keyword evidence="3" id="KW-1185">Reference proteome</keyword>
<gene>
    <name evidence="2" type="ORF">JTE90_024865</name>
</gene>
<reference evidence="2 3" key="1">
    <citation type="journal article" date="2022" name="Nat. Ecol. Evol.">
        <title>A masculinizing supergene underlies an exaggerated male reproductive morph in a spider.</title>
        <authorList>
            <person name="Hendrickx F."/>
            <person name="De Corte Z."/>
            <person name="Sonet G."/>
            <person name="Van Belleghem S.M."/>
            <person name="Kostlbacher S."/>
            <person name="Vangestel C."/>
        </authorList>
    </citation>
    <scope>NUCLEOTIDE SEQUENCE [LARGE SCALE GENOMIC DNA]</scope>
    <source>
        <strain evidence="2">W744_W776</strain>
    </source>
</reference>
<evidence type="ECO:0000256" key="1">
    <source>
        <dbReference type="SAM" id="MobiDB-lite"/>
    </source>
</evidence>
<sequence length="202" mass="22976">MDRFSKSVAHLLTKSFGLSKTKQADRCVNLTVPSLTAMLDFSALRTYGRESGSDHPSTHRKSELANPHNGTHTKISPSIPVYLLLLHLGSLPHSLLNHRLKVSPPRRVETVPYNTGNIPFTDQSLFKTDLSLRKRPTYNARPISLRCQVKNKGPLGERGSFIGNYLVTHFQDEDPVARRWLQELRPERPTFAFQRNGIEMEY</sequence>
<feature type="compositionally biased region" description="Basic and acidic residues" evidence="1">
    <location>
        <begin position="48"/>
        <end position="63"/>
    </location>
</feature>
<protein>
    <submittedName>
        <fullName evidence="2">Uncharacterized protein</fullName>
    </submittedName>
</protein>
<organism evidence="2 3">
    <name type="scientific">Oedothorax gibbosus</name>
    <dbReference type="NCBI Taxonomy" id="931172"/>
    <lineage>
        <taxon>Eukaryota</taxon>
        <taxon>Metazoa</taxon>
        <taxon>Ecdysozoa</taxon>
        <taxon>Arthropoda</taxon>
        <taxon>Chelicerata</taxon>
        <taxon>Arachnida</taxon>
        <taxon>Araneae</taxon>
        <taxon>Araneomorphae</taxon>
        <taxon>Entelegynae</taxon>
        <taxon>Araneoidea</taxon>
        <taxon>Linyphiidae</taxon>
        <taxon>Erigoninae</taxon>
        <taxon>Oedothorax</taxon>
    </lineage>
</organism>
<evidence type="ECO:0000313" key="3">
    <source>
        <dbReference type="Proteomes" id="UP000827092"/>
    </source>
</evidence>
<dbReference type="Proteomes" id="UP000827092">
    <property type="component" value="Unassembled WGS sequence"/>
</dbReference>
<proteinExistence type="predicted"/>
<name>A0AAV6V2W6_9ARAC</name>
<comment type="caution">
    <text evidence="2">The sequence shown here is derived from an EMBL/GenBank/DDBJ whole genome shotgun (WGS) entry which is preliminary data.</text>
</comment>
<dbReference type="EMBL" id="JAFNEN010000175">
    <property type="protein sequence ID" value="KAG8190732.1"/>
    <property type="molecule type" value="Genomic_DNA"/>
</dbReference>
<evidence type="ECO:0000313" key="2">
    <source>
        <dbReference type="EMBL" id="KAG8190732.1"/>
    </source>
</evidence>
<accession>A0AAV6V2W6</accession>